<evidence type="ECO:0000313" key="1">
    <source>
        <dbReference type="EMBL" id="MCC5465667.1"/>
    </source>
</evidence>
<evidence type="ECO:0000313" key="2">
    <source>
        <dbReference type="Proteomes" id="UP001165492"/>
    </source>
</evidence>
<gene>
    <name evidence="1" type="ORF">LMF89_09905</name>
</gene>
<dbReference type="Proteomes" id="UP001165492">
    <property type="component" value="Unassembled WGS sequence"/>
</dbReference>
<dbReference type="RefSeq" id="WP_229534897.1">
    <property type="nucleotide sequence ID" value="NZ_JAJHJB010000011.1"/>
</dbReference>
<proteinExistence type="predicted"/>
<comment type="caution">
    <text evidence="1">The sequence shown here is derived from an EMBL/GenBank/DDBJ whole genome shotgun (WGS) entry which is preliminary data.</text>
</comment>
<sequence>MIQKKSWEITDEFWNAIKDLIPKTETVIHSYYQLDEGDKHFDDMEL</sequence>
<organism evidence="1 2">
    <name type="scientific">Pelosinus baikalensis</name>
    <dbReference type="NCBI Taxonomy" id="2892015"/>
    <lineage>
        <taxon>Bacteria</taxon>
        <taxon>Bacillati</taxon>
        <taxon>Bacillota</taxon>
        <taxon>Negativicutes</taxon>
        <taxon>Selenomonadales</taxon>
        <taxon>Sporomusaceae</taxon>
        <taxon>Pelosinus</taxon>
    </lineage>
</organism>
<reference evidence="1" key="1">
    <citation type="submission" date="2021-11" db="EMBL/GenBank/DDBJ databases">
        <title>Description of a new species Pelosinus isolated from the bottom sediments of Lake Baikal.</title>
        <authorList>
            <person name="Zakharyuk A."/>
        </authorList>
    </citation>
    <scope>NUCLEOTIDE SEQUENCE</scope>
    <source>
        <strain evidence="1">Bkl1</strain>
    </source>
</reference>
<accession>A0ABS8HR55</accession>
<protein>
    <submittedName>
        <fullName evidence="1">Uncharacterized protein</fullName>
    </submittedName>
</protein>
<name>A0ABS8HR55_9FIRM</name>
<keyword evidence="2" id="KW-1185">Reference proteome</keyword>
<dbReference type="EMBL" id="JAJHJB010000011">
    <property type="protein sequence ID" value="MCC5465667.1"/>
    <property type="molecule type" value="Genomic_DNA"/>
</dbReference>